<proteinExistence type="predicted"/>
<dbReference type="Proteomes" id="UP000001797">
    <property type="component" value="Segment"/>
</dbReference>
<dbReference type="KEGG" id="vg:2948275"/>
<dbReference type="RefSeq" id="YP_025075.1">
    <property type="nucleotide sequence ID" value="NC_005893.1"/>
</dbReference>
<sequence>MPKVRIPRHRVFPPSHGDDKTVARRGKWTGCDSQAGSIPACHIVQFSDRTQLAMTPSDTGRASSNRSSSA</sequence>
<protein>
    <submittedName>
        <fullName evidence="2">Uncharacterized protein</fullName>
    </submittedName>
</protein>
<evidence type="ECO:0000313" key="2">
    <source>
        <dbReference type="EMBL" id="AAT36535.1"/>
    </source>
</evidence>
<dbReference type="GeneID" id="2948275"/>
<dbReference type="OrthoDB" id="26230at10239"/>
<accession>Q6J1T8</accession>
<reference evidence="2 3" key="1">
    <citation type="journal article" date="2005" name="Virology">
        <title>Complete genomic sequence of the temperate bacteriophage PhiAT3 isolated from Lactobacillus casei ATCC 393.</title>
        <authorList>
            <person name="Lo T.C."/>
            <person name="Shih T.C."/>
            <person name="Lin C.F."/>
            <person name="Chen H.W."/>
            <person name="Lin T.H."/>
        </authorList>
    </citation>
    <scope>NUCLEOTIDE SEQUENCE</scope>
</reference>
<organism evidence="2 3">
    <name type="scientific">Lactobacillus phage phiAT3</name>
    <dbReference type="NCBI Taxonomy" id="279281"/>
    <lineage>
        <taxon>Viruses</taxon>
        <taxon>Duplodnaviria</taxon>
        <taxon>Heunggongvirae</taxon>
        <taxon>Uroviricota</taxon>
        <taxon>Caudoviricetes</taxon>
        <taxon>Fattrevirus</taxon>
        <taxon>Fattrevirus AT3</taxon>
    </lineage>
</organism>
<feature type="compositionally biased region" description="Basic residues" evidence="1">
    <location>
        <begin position="1"/>
        <end position="11"/>
    </location>
</feature>
<evidence type="ECO:0000313" key="3">
    <source>
        <dbReference type="Proteomes" id="UP000001797"/>
    </source>
</evidence>
<keyword evidence="3" id="KW-1185">Reference proteome</keyword>
<dbReference type="EMBL" id="AY605066">
    <property type="protein sequence ID" value="AAT36535.1"/>
    <property type="molecule type" value="Genomic_DNA"/>
</dbReference>
<evidence type="ECO:0000256" key="1">
    <source>
        <dbReference type="SAM" id="MobiDB-lite"/>
    </source>
</evidence>
<feature type="region of interest" description="Disordered" evidence="1">
    <location>
        <begin position="1"/>
        <end position="24"/>
    </location>
</feature>
<name>Q6J1T8_9CAUD</name>